<feature type="compositionally biased region" description="Basic and acidic residues" evidence="1">
    <location>
        <begin position="112"/>
        <end position="126"/>
    </location>
</feature>
<feature type="transmembrane region" description="Helical" evidence="2">
    <location>
        <begin position="22"/>
        <end position="41"/>
    </location>
</feature>
<keyword evidence="4" id="KW-1185">Reference proteome</keyword>
<evidence type="ECO:0000313" key="4">
    <source>
        <dbReference type="Proteomes" id="UP000237000"/>
    </source>
</evidence>
<dbReference type="EMBL" id="JXTC01000790">
    <property type="protein sequence ID" value="PON37421.1"/>
    <property type="molecule type" value="Genomic_DNA"/>
</dbReference>
<feature type="transmembrane region" description="Helical" evidence="2">
    <location>
        <begin position="53"/>
        <end position="74"/>
    </location>
</feature>
<reference evidence="4" key="1">
    <citation type="submission" date="2016-06" db="EMBL/GenBank/DDBJ databases">
        <title>Parallel loss of symbiosis genes in relatives of nitrogen-fixing non-legume Parasponia.</title>
        <authorList>
            <person name="Van Velzen R."/>
            <person name="Holmer R."/>
            <person name="Bu F."/>
            <person name="Rutten L."/>
            <person name="Van Zeijl A."/>
            <person name="Liu W."/>
            <person name="Santuari L."/>
            <person name="Cao Q."/>
            <person name="Sharma T."/>
            <person name="Shen D."/>
            <person name="Roswanjaya Y."/>
            <person name="Wardhani T."/>
            <person name="Kalhor M.S."/>
            <person name="Jansen J."/>
            <person name="Van den Hoogen J."/>
            <person name="Gungor B."/>
            <person name="Hartog M."/>
            <person name="Hontelez J."/>
            <person name="Verver J."/>
            <person name="Yang W.-C."/>
            <person name="Schijlen E."/>
            <person name="Repin R."/>
            <person name="Schilthuizen M."/>
            <person name="Schranz E."/>
            <person name="Heidstra R."/>
            <person name="Miyata K."/>
            <person name="Fedorova E."/>
            <person name="Kohlen W."/>
            <person name="Bisseling T."/>
            <person name="Smit S."/>
            <person name="Geurts R."/>
        </authorList>
    </citation>
    <scope>NUCLEOTIDE SEQUENCE [LARGE SCALE GENOMIC DNA]</scope>
    <source>
        <strain evidence="4">cv. RG33-2</strain>
    </source>
</reference>
<gene>
    <name evidence="3" type="ORF">TorRG33x02_347400</name>
</gene>
<dbReference type="FunCoup" id="A0A2P5ALU0">
    <property type="interactions" value="11"/>
</dbReference>
<feature type="compositionally biased region" description="Basic and acidic residues" evidence="1">
    <location>
        <begin position="140"/>
        <end position="153"/>
    </location>
</feature>
<dbReference type="PANTHER" id="PTHR35997:SF5">
    <property type="entry name" value="OS09G0539700 PROTEIN"/>
    <property type="match status" value="1"/>
</dbReference>
<proteinExistence type="predicted"/>
<organism evidence="3 4">
    <name type="scientific">Trema orientale</name>
    <name type="common">Charcoal tree</name>
    <name type="synonym">Celtis orientalis</name>
    <dbReference type="NCBI Taxonomy" id="63057"/>
    <lineage>
        <taxon>Eukaryota</taxon>
        <taxon>Viridiplantae</taxon>
        <taxon>Streptophyta</taxon>
        <taxon>Embryophyta</taxon>
        <taxon>Tracheophyta</taxon>
        <taxon>Spermatophyta</taxon>
        <taxon>Magnoliopsida</taxon>
        <taxon>eudicotyledons</taxon>
        <taxon>Gunneridae</taxon>
        <taxon>Pentapetalae</taxon>
        <taxon>rosids</taxon>
        <taxon>fabids</taxon>
        <taxon>Rosales</taxon>
        <taxon>Cannabaceae</taxon>
        <taxon>Trema</taxon>
    </lineage>
</organism>
<keyword evidence="2" id="KW-0812">Transmembrane</keyword>
<comment type="caution">
    <text evidence="3">The sequence shown here is derived from an EMBL/GenBank/DDBJ whole genome shotgun (WGS) entry which is preliminary data.</text>
</comment>
<dbReference type="AlphaFoldDB" id="A0A2P5ALU0"/>
<sequence>MEKNERRESEKGTKERDFEDDYYMHNIVLFTAGAAVLMACLKRAVVVFLSEEWRAWVFVVLNLVLLAILFTSTLSTSNDNESHRNDNAGATKIEGNKKTRRQRSKYGWSEEQVTKRHESEDEECRKSSGRSSTSDGNEEALSREDQVEAPKLSKEELNERAEAFIVMFRQHLVSDARKCGKYLFEERPERVERVKFQTCPR</sequence>
<feature type="region of interest" description="Disordered" evidence="1">
    <location>
        <begin position="77"/>
        <end position="153"/>
    </location>
</feature>
<dbReference type="InParanoid" id="A0A2P5ALU0"/>
<evidence type="ECO:0000313" key="3">
    <source>
        <dbReference type="EMBL" id="PON37421.1"/>
    </source>
</evidence>
<dbReference type="Proteomes" id="UP000237000">
    <property type="component" value="Unassembled WGS sequence"/>
</dbReference>
<keyword evidence="2" id="KW-1133">Transmembrane helix</keyword>
<dbReference type="PANTHER" id="PTHR35997">
    <property type="entry name" value="COTTON FIBER PROTEIN-RELATED"/>
    <property type="match status" value="1"/>
</dbReference>
<evidence type="ECO:0000256" key="2">
    <source>
        <dbReference type="SAM" id="Phobius"/>
    </source>
</evidence>
<evidence type="ECO:0000256" key="1">
    <source>
        <dbReference type="SAM" id="MobiDB-lite"/>
    </source>
</evidence>
<dbReference type="OrthoDB" id="1725777at2759"/>
<protein>
    <recommendedName>
        <fullName evidence="5">Transmembrane protein</fullName>
    </recommendedName>
</protein>
<accession>A0A2P5ALU0</accession>
<name>A0A2P5ALU0_TREOI</name>
<keyword evidence="2" id="KW-0472">Membrane</keyword>
<evidence type="ECO:0008006" key="5">
    <source>
        <dbReference type="Google" id="ProtNLM"/>
    </source>
</evidence>